<keyword evidence="7" id="KW-0032">Aminotransferase</keyword>
<dbReference type="EMBL" id="FNTD01000004">
    <property type="protein sequence ID" value="SEC27285.1"/>
    <property type="molecule type" value="Genomic_DNA"/>
</dbReference>
<keyword evidence="4" id="KW-0238">DNA-binding</keyword>
<dbReference type="InterPro" id="IPR015421">
    <property type="entry name" value="PyrdxlP-dep_Trfase_major"/>
</dbReference>
<keyword evidence="7" id="KW-0808">Transferase</keyword>
<evidence type="ECO:0000256" key="1">
    <source>
        <dbReference type="ARBA" id="ARBA00005384"/>
    </source>
</evidence>
<keyword evidence="5" id="KW-0804">Transcription</keyword>
<dbReference type="InterPro" id="IPR000524">
    <property type="entry name" value="Tscrpt_reg_HTH_GntR"/>
</dbReference>
<dbReference type="Pfam" id="PF00392">
    <property type="entry name" value="GntR"/>
    <property type="match status" value="1"/>
</dbReference>
<dbReference type="RefSeq" id="WP_074991663.1">
    <property type="nucleotide sequence ID" value="NZ_FNTD01000004.1"/>
</dbReference>
<dbReference type="PANTHER" id="PTHR46577">
    <property type="entry name" value="HTH-TYPE TRANSCRIPTIONAL REGULATORY PROTEIN GABR"/>
    <property type="match status" value="1"/>
</dbReference>
<dbReference type="STRING" id="67331.SAMN04490357_1605"/>
<dbReference type="PANTHER" id="PTHR46577:SF1">
    <property type="entry name" value="HTH-TYPE TRANSCRIPTIONAL REGULATORY PROTEIN GABR"/>
    <property type="match status" value="1"/>
</dbReference>
<evidence type="ECO:0000259" key="6">
    <source>
        <dbReference type="PROSITE" id="PS50949"/>
    </source>
</evidence>
<dbReference type="PRINTS" id="PR00035">
    <property type="entry name" value="HTHGNTR"/>
</dbReference>
<evidence type="ECO:0000256" key="5">
    <source>
        <dbReference type="ARBA" id="ARBA00023163"/>
    </source>
</evidence>
<sequence>MSPEWSNAPSELLVALDRDSGEPLRTQVERQVREAVRTGRLRVGERLPPSRELAVALGLSRGLVQEAYAQLRAEGYLVARVGSGTRVAAGACPPPAPSSPPAERPSLLADFRWGVPDLGAFPLSDWMWALREAARRMPVAEWDYGDPRGNVVLREVVAGYARRVRAAAANPEHTVVCSGYAQGLSLTLRALARDGVRVVAYEDPGSPATVRAAASAAGLDAVPVPVDEQGLDVGALAATGARAVVVTPAHQWPTGVVLGPERRRALIAWAAARDGVVVEDDYDAEFRYDREPVGALQGLAPDRVVSIGTVSKSLAPALRIGWLLCPPALTDTLVSLKHVSDRGSPVLDQLALARMIESGRFDRHLRRMRTAYGARRAALLAAVAEHAPGVAVTGLAAGFHAVAQLPEGADEDAVVAAARARSVGLYGMGACRAARTPAPPRLVLGFGNVGERAVTAGIAAVGDLLTGRGTPGRS</sequence>
<dbReference type="GeneID" id="95510801"/>
<feature type="domain" description="HTH gntR-type" evidence="6">
    <location>
        <begin position="22"/>
        <end position="90"/>
    </location>
</feature>
<dbReference type="Gene3D" id="3.40.640.10">
    <property type="entry name" value="Type I PLP-dependent aspartate aminotransferase-like (Major domain)"/>
    <property type="match status" value="1"/>
</dbReference>
<gene>
    <name evidence="7" type="ORF">SAMN04490357_1605</name>
</gene>
<dbReference type="InterPro" id="IPR051446">
    <property type="entry name" value="HTH_trans_reg/aminotransferase"/>
</dbReference>
<dbReference type="SUPFAM" id="SSF53383">
    <property type="entry name" value="PLP-dependent transferases"/>
    <property type="match status" value="1"/>
</dbReference>
<dbReference type="CDD" id="cd00609">
    <property type="entry name" value="AAT_like"/>
    <property type="match status" value="1"/>
</dbReference>
<dbReference type="AlphaFoldDB" id="A0A1H4R5W7"/>
<keyword evidence="2" id="KW-0663">Pyridoxal phosphate</keyword>
<dbReference type="InterPro" id="IPR015424">
    <property type="entry name" value="PyrdxlP-dep_Trfase"/>
</dbReference>
<evidence type="ECO:0000313" key="7">
    <source>
        <dbReference type="EMBL" id="SEC27285.1"/>
    </source>
</evidence>
<dbReference type="Proteomes" id="UP000182375">
    <property type="component" value="Unassembled WGS sequence"/>
</dbReference>
<dbReference type="CDD" id="cd07377">
    <property type="entry name" value="WHTH_GntR"/>
    <property type="match status" value="1"/>
</dbReference>
<protein>
    <submittedName>
        <fullName evidence="7">GntR family transcriptional regulator / MocR family aminotransferase</fullName>
    </submittedName>
</protein>
<dbReference type="SMART" id="SM00345">
    <property type="entry name" value="HTH_GNTR"/>
    <property type="match status" value="1"/>
</dbReference>
<dbReference type="SUPFAM" id="SSF46785">
    <property type="entry name" value="Winged helix' DNA-binding domain"/>
    <property type="match status" value="1"/>
</dbReference>
<reference evidence="7 8" key="1">
    <citation type="submission" date="2016-10" db="EMBL/GenBank/DDBJ databases">
        <authorList>
            <person name="de Groot N.N."/>
        </authorList>
    </citation>
    <scope>NUCLEOTIDE SEQUENCE [LARGE SCALE GENOMIC DNA]</scope>
    <source>
        <strain evidence="7 8">DSM 40306</strain>
    </source>
</reference>
<dbReference type="InterPro" id="IPR004839">
    <property type="entry name" value="Aminotransferase_I/II_large"/>
</dbReference>
<dbReference type="PROSITE" id="PS50949">
    <property type="entry name" value="HTH_GNTR"/>
    <property type="match status" value="1"/>
</dbReference>
<evidence type="ECO:0000256" key="3">
    <source>
        <dbReference type="ARBA" id="ARBA00023015"/>
    </source>
</evidence>
<dbReference type="InterPro" id="IPR036388">
    <property type="entry name" value="WH-like_DNA-bd_sf"/>
</dbReference>
<evidence type="ECO:0000313" key="8">
    <source>
        <dbReference type="Proteomes" id="UP000182375"/>
    </source>
</evidence>
<dbReference type="GO" id="GO:0003677">
    <property type="term" value="F:DNA binding"/>
    <property type="evidence" value="ECO:0007669"/>
    <property type="project" value="UniProtKB-KW"/>
</dbReference>
<dbReference type="InterPro" id="IPR036390">
    <property type="entry name" value="WH_DNA-bd_sf"/>
</dbReference>
<accession>A0A1H4R5W7</accession>
<dbReference type="Pfam" id="PF00155">
    <property type="entry name" value="Aminotran_1_2"/>
    <property type="match status" value="1"/>
</dbReference>
<organism evidence="7 8">
    <name type="scientific">Streptomyces misionensis</name>
    <dbReference type="NCBI Taxonomy" id="67331"/>
    <lineage>
        <taxon>Bacteria</taxon>
        <taxon>Bacillati</taxon>
        <taxon>Actinomycetota</taxon>
        <taxon>Actinomycetes</taxon>
        <taxon>Kitasatosporales</taxon>
        <taxon>Streptomycetaceae</taxon>
        <taxon>Streptomyces</taxon>
    </lineage>
</organism>
<evidence type="ECO:0000256" key="2">
    <source>
        <dbReference type="ARBA" id="ARBA00022898"/>
    </source>
</evidence>
<dbReference type="GO" id="GO:0008483">
    <property type="term" value="F:transaminase activity"/>
    <property type="evidence" value="ECO:0007669"/>
    <property type="project" value="UniProtKB-KW"/>
</dbReference>
<dbReference type="GO" id="GO:0003700">
    <property type="term" value="F:DNA-binding transcription factor activity"/>
    <property type="evidence" value="ECO:0007669"/>
    <property type="project" value="InterPro"/>
</dbReference>
<keyword evidence="3" id="KW-0805">Transcription regulation</keyword>
<dbReference type="GO" id="GO:0030170">
    <property type="term" value="F:pyridoxal phosphate binding"/>
    <property type="evidence" value="ECO:0007669"/>
    <property type="project" value="InterPro"/>
</dbReference>
<comment type="similarity">
    <text evidence="1">In the C-terminal section; belongs to the class-I pyridoxal-phosphate-dependent aminotransferase family.</text>
</comment>
<dbReference type="Gene3D" id="1.10.10.10">
    <property type="entry name" value="Winged helix-like DNA-binding domain superfamily/Winged helix DNA-binding domain"/>
    <property type="match status" value="1"/>
</dbReference>
<evidence type="ECO:0000256" key="4">
    <source>
        <dbReference type="ARBA" id="ARBA00023125"/>
    </source>
</evidence>
<proteinExistence type="inferred from homology"/>
<name>A0A1H4R5W7_9ACTN</name>